<sequence>MSDKESPFRTSRRSMLSAVAGTSVVAAFGTATSKRATSSVTAIDSIDDVLLGTFESTFDGWRAGGDLALSRVARHDRPVAVTEGEYALEAAVDGESTPTLWRSITGLDLSTYPYFVADVVPGRIDGTDAPVAFRFRLARPTDLLDGSSTLETVAESDPGTIPQATPGQLYWDASDVDIGLLETVSRLEIVWHPADHDPDSSKEGEDGAYRGDVVFDAIRATDSIGPVGRARLATTMRELQFDHGAYVRTEVTEEFEAGEAGTFVFADGMTEPYRFETLAADRLRLTIADTEIDFGGGWS</sequence>
<dbReference type="InterPro" id="IPR006311">
    <property type="entry name" value="TAT_signal"/>
</dbReference>
<dbReference type="EMBL" id="JAOPKA010000002">
    <property type="protein sequence ID" value="MCU4740553.1"/>
    <property type="molecule type" value="Genomic_DNA"/>
</dbReference>
<dbReference type="PROSITE" id="PS51318">
    <property type="entry name" value="TAT"/>
    <property type="match status" value="1"/>
</dbReference>
<organism evidence="1 2">
    <name type="scientific">Natronoglomus mannanivorans</name>
    <dbReference type="NCBI Taxonomy" id="2979990"/>
    <lineage>
        <taxon>Archaea</taxon>
        <taxon>Methanobacteriati</taxon>
        <taxon>Methanobacteriota</taxon>
        <taxon>Stenosarchaea group</taxon>
        <taxon>Halobacteria</taxon>
        <taxon>Halobacteriales</taxon>
        <taxon>Natrialbaceae</taxon>
        <taxon>Natronoglomus</taxon>
    </lineage>
</organism>
<dbReference type="AlphaFoldDB" id="A0AAP2YX12"/>
<gene>
    <name evidence="1" type="ORF">OB960_03965</name>
</gene>
<name>A0AAP2YX12_9EURY</name>
<accession>A0AAP2YX12</accession>
<proteinExistence type="predicted"/>
<dbReference type="Proteomes" id="UP001321018">
    <property type="component" value="Unassembled WGS sequence"/>
</dbReference>
<dbReference type="RefSeq" id="WP_338002399.1">
    <property type="nucleotide sequence ID" value="NZ_JAOPKA010000002.1"/>
</dbReference>
<evidence type="ECO:0008006" key="3">
    <source>
        <dbReference type="Google" id="ProtNLM"/>
    </source>
</evidence>
<reference evidence="1" key="1">
    <citation type="submission" date="2022-09" db="EMBL/GenBank/DDBJ databases">
        <title>Enrichment on poylsaccharides allowed isolation of novel metabolic and taxonomic groups of Haloarchaea.</title>
        <authorList>
            <person name="Sorokin D.Y."/>
            <person name="Elcheninov A.G."/>
            <person name="Khizhniak T.V."/>
            <person name="Kolganova T.V."/>
            <person name="Kublanov I.V."/>
        </authorList>
    </citation>
    <scope>NUCLEOTIDE SEQUENCE</scope>
    <source>
        <strain evidence="1">AArc-xg1-1</strain>
    </source>
</reference>
<evidence type="ECO:0000313" key="2">
    <source>
        <dbReference type="Proteomes" id="UP001321018"/>
    </source>
</evidence>
<evidence type="ECO:0000313" key="1">
    <source>
        <dbReference type="EMBL" id="MCU4740553.1"/>
    </source>
</evidence>
<comment type="caution">
    <text evidence="1">The sequence shown here is derived from an EMBL/GenBank/DDBJ whole genome shotgun (WGS) entry which is preliminary data.</text>
</comment>
<protein>
    <recommendedName>
        <fullName evidence="3">Tat (Twin-arginine translocation) pathway signal sequence</fullName>
    </recommendedName>
</protein>